<proteinExistence type="predicted"/>
<evidence type="ECO:0000313" key="2">
    <source>
        <dbReference type="Proteomes" id="UP000734854"/>
    </source>
</evidence>
<name>A0A8J5KBW8_ZINOF</name>
<sequence>MIFCPDTIASTVGFSRSERRTLLCSLSHTTKAGGATLTFLVTVGRLPPLHFISILHRIPSPPIYCWCFISAMPKISRRPSSPLRANHLLLRARRRDSTALPPSSSPSSHSNMQALMGFKASIEDLHNVLENWD</sequence>
<dbReference type="AlphaFoldDB" id="A0A8J5KBW8"/>
<accession>A0A8J5KBW8</accession>
<gene>
    <name evidence="1" type="ORF">ZIOFF_066099</name>
</gene>
<dbReference type="EMBL" id="JACMSC010000018">
    <property type="protein sequence ID" value="KAG6476851.1"/>
    <property type="molecule type" value="Genomic_DNA"/>
</dbReference>
<protein>
    <submittedName>
        <fullName evidence="1">Uncharacterized protein</fullName>
    </submittedName>
</protein>
<reference evidence="1 2" key="1">
    <citation type="submission" date="2020-08" db="EMBL/GenBank/DDBJ databases">
        <title>Plant Genome Project.</title>
        <authorList>
            <person name="Zhang R.-G."/>
        </authorList>
    </citation>
    <scope>NUCLEOTIDE SEQUENCE [LARGE SCALE GENOMIC DNA]</scope>
    <source>
        <tissue evidence="1">Rhizome</tissue>
    </source>
</reference>
<evidence type="ECO:0000313" key="1">
    <source>
        <dbReference type="EMBL" id="KAG6476851.1"/>
    </source>
</evidence>
<comment type="caution">
    <text evidence="1">The sequence shown here is derived from an EMBL/GenBank/DDBJ whole genome shotgun (WGS) entry which is preliminary data.</text>
</comment>
<organism evidence="1 2">
    <name type="scientific">Zingiber officinale</name>
    <name type="common">Ginger</name>
    <name type="synonym">Amomum zingiber</name>
    <dbReference type="NCBI Taxonomy" id="94328"/>
    <lineage>
        <taxon>Eukaryota</taxon>
        <taxon>Viridiplantae</taxon>
        <taxon>Streptophyta</taxon>
        <taxon>Embryophyta</taxon>
        <taxon>Tracheophyta</taxon>
        <taxon>Spermatophyta</taxon>
        <taxon>Magnoliopsida</taxon>
        <taxon>Liliopsida</taxon>
        <taxon>Zingiberales</taxon>
        <taxon>Zingiberaceae</taxon>
        <taxon>Zingiber</taxon>
    </lineage>
</organism>
<dbReference type="Proteomes" id="UP000734854">
    <property type="component" value="Unassembled WGS sequence"/>
</dbReference>
<keyword evidence="2" id="KW-1185">Reference proteome</keyword>